<evidence type="ECO:0000256" key="1">
    <source>
        <dbReference type="ARBA" id="ARBA00004651"/>
    </source>
</evidence>
<evidence type="ECO:0000256" key="4">
    <source>
        <dbReference type="ARBA" id="ARBA00022692"/>
    </source>
</evidence>
<keyword evidence="6 7" id="KW-0472">Membrane</keyword>
<reference evidence="9 10" key="1">
    <citation type="journal article" date="2015" name="Antonie Van Leeuwenhoek">
        <title>Prauserella endophytica sp. nov., an endophytic actinobacterium isolated from Tamarix taklamakanensis.</title>
        <authorList>
            <person name="Liu J.M."/>
            <person name="Habden X."/>
            <person name="Guo L."/>
            <person name="Tuo L."/>
            <person name="Jiang Z.K."/>
            <person name="Liu S.W."/>
            <person name="Liu X.F."/>
            <person name="Chen L."/>
            <person name="Li R.F."/>
            <person name="Zhang Y.Q."/>
            <person name="Sun C.H."/>
        </authorList>
    </citation>
    <scope>NUCLEOTIDE SEQUENCE [LARGE SCALE GENOMIC DNA]</scope>
    <source>
        <strain evidence="9 10">CGMCC 4.7182</strain>
    </source>
</reference>
<dbReference type="Gene3D" id="1.20.1250.20">
    <property type="entry name" value="MFS general substrate transporter like domains"/>
    <property type="match status" value="2"/>
</dbReference>
<feature type="transmembrane region" description="Helical" evidence="7">
    <location>
        <begin position="403"/>
        <end position="424"/>
    </location>
</feature>
<dbReference type="InterPro" id="IPR036259">
    <property type="entry name" value="MFS_trans_sf"/>
</dbReference>
<feature type="transmembrane region" description="Helical" evidence="7">
    <location>
        <begin position="313"/>
        <end position="331"/>
    </location>
</feature>
<keyword evidence="3" id="KW-1003">Cell membrane</keyword>
<dbReference type="RefSeq" id="WP_137094197.1">
    <property type="nucleotide sequence ID" value="NZ_SWMS01000003.1"/>
</dbReference>
<feature type="transmembrane region" description="Helical" evidence="7">
    <location>
        <begin position="283"/>
        <end position="301"/>
    </location>
</feature>
<dbReference type="Pfam" id="PF07690">
    <property type="entry name" value="MFS_1"/>
    <property type="match status" value="1"/>
</dbReference>
<evidence type="ECO:0000256" key="2">
    <source>
        <dbReference type="ARBA" id="ARBA00022448"/>
    </source>
</evidence>
<feature type="transmembrane region" description="Helical" evidence="7">
    <location>
        <begin position="20"/>
        <end position="45"/>
    </location>
</feature>
<gene>
    <name evidence="9" type="ORF">FCN18_08035</name>
</gene>
<evidence type="ECO:0000256" key="6">
    <source>
        <dbReference type="ARBA" id="ARBA00023136"/>
    </source>
</evidence>
<keyword evidence="4 7" id="KW-0812">Transmembrane</keyword>
<dbReference type="SUPFAM" id="SSF103473">
    <property type="entry name" value="MFS general substrate transporter"/>
    <property type="match status" value="1"/>
</dbReference>
<feature type="domain" description="Major facilitator superfamily (MFS) profile" evidence="8">
    <location>
        <begin position="19"/>
        <end position="434"/>
    </location>
</feature>
<protein>
    <submittedName>
        <fullName evidence="9">MHS family MFS transporter</fullName>
    </submittedName>
</protein>
<feature type="transmembrane region" description="Helical" evidence="7">
    <location>
        <begin position="116"/>
        <end position="136"/>
    </location>
</feature>
<dbReference type="PANTHER" id="PTHR43045">
    <property type="entry name" value="SHIKIMATE TRANSPORTER"/>
    <property type="match status" value="1"/>
</dbReference>
<feature type="transmembrane region" description="Helical" evidence="7">
    <location>
        <begin position="57"/>
        <end position="80"/>
    </location>
</feature>
<dbReference type="PROSITE" id="PS50850">
    <property type="entry name" value="MFS"/>
    <property type="match status" value="1"/>
</dbReference>
<dbReference type="PANTHER" id="PTHR43045:SF1">
    <property type="entry name" value="SHIKIMATE TRANSPORTER"/>
    <property type="match status" value="1"/>
</dbReference>
<accession>A0ABY2S8K5</accession>
<evidence type="ECO:0000256" key="5">
    <source>
        <dbReference type="ARBA" id="ARBA00022989"/>
    </source>
</evidence>
<feature type="transmembrane region" description="Helical" evidence="7">
    <location>
        <begin position="337"/>
        <end position="364"/>
    </location>
</feature>
<keyword evidence="10" id="KW-1185">Reference proteome</keyword>
<evidence type="ECO:0000313" key="9">
    <source>
        <dbReference type="EMBL" id="TKG72199.1"/>
    </source>
</evidence>
<keyword evidence="2" id="KW-0813">Transport</keyword>
<feature type="transmembrane region" description="Helical" evidence="7">
    <location>
        <begin position="192"/>
        <end position="213"/>
    </location>
</feature>
<comment type="subcellular location">
    <subcellularLocation>
        <location evidence="1">Cell membrane</location>
        <topology evidence="1">Multi-pass membrane protein</topology>
    </subcellularLocation>
</comment>
<comment type="caution">
    <text evidence="9">The sequence shown here is derived from an EMBL/GenBank/DDBJ whole genome shotgun (WGS) entry which is preliminary data.</text>
</comment>
<feature type="transmembrane region" description="Helical" evidence="7">
    <location>
        <begin position="157"/>
        <end position="180"/>
    </location>
</feature>
<organism evidence="9 10">
    <name type="scientific">Prauserella endophytica</name>
    <dbReference type="NCBI Taxonomy" id="1592324"/>
    <lineage>
        <taxon>Bacteria</taxon>
        <taxon>Bacillati</taxon>
        <taxon>Actinomycetota</taxon>
        <taxon>Actinomycetes</taxon>
        <taxon>Pseudonocardiales</taxon>
        <taxon>Pseudonocardiaceae</taxon>
        <taxon>Prauserella</taxon>
        <taxon>Prauserella coralliicola group</taxon>
    </lineage>
</organism>
<feature type="transmembrane region" description="Helical" evidence="7">
    <location>
        <begin position="376"/>
        <end position="397"/>
    </location>
</feature>
<dbReference type="Proteomes" id="UP000309992">
    <property type="component" value="Unassembled WGS sequence"/>
</dbReference>
<evidence type="ECO:0000256" key="7">
    <source>
        <dbReference type="SAM" id="Phobius"/>
    </source>
</evidence>
<dbReference type="InterPro" id="IPR020846">
    <property type="entry name" value="MFS_dom"/>
</dbReference>
<sequence>MSTPASPAHPARRSPGVRALLAGPMGACLANYEFGIYGTMSALVINELFFPSLSPTAGTLAAFTTFAVGFLAKPLGGLLFGRVGDRFGRRTVVVSALVLMGFATIGIGLLPTYATIGVAAPVLLTVLRLAQGLAVGGEWGGAATLAVEHAPAHRRGFWGGMVGIGGPIGSILGVLTVLPLSAGLSEAAFLSWGWRVPFLVSAVLVAVGLWIRLGVDESPVFRTEVATRIRPKHDLWRVLTHNGRPMALVFFLAGAAVTGIYLLNTYTLSYAVNHAGLDRSTMLGFMTTAQVIAVAAALVLLSRIDRIGLARLYQCSAVALAVVAWVLFAALDSGSSAVVISALALGQIAVNGMVISSVPIYVLLFPPADRVTGAGFSFKTSDAILGGTTPLVAGLLVEAAGGASWVVAAYVTLLVAAAVTACAVGRRLLRRTTAPAPEPHQTTTEVSA</sequence>
<name>A0ABY2S8K5_9PSEU</name>
<feature type="transmembrane region" description="Helical" evidence="7">
    <location>
        <begin position="246"/>
        <end position="263"/>
    </location>
</feature>
<dbReference type="EMBL" id="SWMS01000003">
    <property type="protein sequence ID" value="TKG72199.1"/>
    <property type="molecule type" value="Genomic_DNA"/>
</dbReference>
<keyword evidence="5 7" id="KW-1133">Transmembrane helix</keyword>
<proteinExistence type="predicted"/>
<evidence type="ECO:0000313" key="10">
    <source>
        <dbReference type="Proteomes" id="UP000309992"/>
    </source>
</evidence>
<evidence type="ECO:0000259" key="8">
    <source>
        <dbReference type="PROSITE" id="PS50850"/>
    </source>
</evidence>
<dbReference type="InterPro" id="IPR011701">
    <property type="entry name" value="MFS"/>
</dbReference>
<feature type="transmembrane region" description="Helical" evidence="7">
    <location>
        <begin position="92"/>
        <end position="110"/>
    </location>
</feature>
<evidence type="ECO:0000256" key="3">
    <source>
        <dbReference type="ARBA" id="ARBA00022475"/>
    </source>
</evidence>